<evidence type="ECO:0000256" key="1">
    <source>
        <dbReference type="ARBA" id="ARBA00023015"/>
    </source>
</evidence>
<dbReference type="Gene3D" id="3.40.50.2300">
    <property type="match status" value="2"/>
</dbReference>
<dbReference type="RefSeq" id="WP_186866992.1">
    <property type="nucleotide sequence ID" value="NZ_JACOPH010000006.1"/>
</dbReference>
<comment type="caution">
    <text evidence="5">The sequence shown here is derived from an EMBL/GenBank/DDBJ whole genome shotgun (WGS) entry which is preliminary data.</text>
</comment>
<evidence type="ECO:0000313" key="5">
    <source>
        <dbReference type="EMBL" id="MBC5714259.1"/>
    </source>
</evidence>
<proteinExistence type="predicted"/>
<dbReference type="InterPro" id="IPR025997">
    <property type="entry name" value="SBP_2_dom"/>
</dbReference>
<dbReference type="Gene3D" id="1.10.260.40">
    <property type="entry name" value="lambda repressor-like DNA-binding domains"/>
    <property type="match status" value="1"/>
</dbReference>
<reference evidence="5" key="1">
    <citation type="submission" date="2020-08" db="EMBL/GenBank/DDBJ databases">
        <title>Genome public.</title>
        <authorList>
            <person name="Liu C."/>
            <person name="Sun Q."/>
        </authorList>
    </citation>
    <scope>NUCLEOTIDE SEQUENCE</scope>
    <source>
        <strain evidence="5">BX1005</strain>
    </source>
</reference>
<evidence type="ECO:0000259" key="4">
    <source>
        <dbReference type="PROSITE" id="PS50932"/>
    </source>
</evidence>
<dbReference type="EMBL" id="JACOPH010000006">
    <property type="protein sequence ID" value="MBC5714259.1"/>
    <property type="molecule type" value="Genomic_DNA"/>
</dbReference>
<dbReference type="InterPro" id="IPR028082">
    <property type="entry name" value="Peripla_BP_I"/>
</dbReference>
<dbReference type="InterPro" id="IPR010982">
    <property type="entry name" value="Lambda_DNA-bd_dom_sf"/>
</dbReference>
<dbReference type="CDD" id="cd06307">
    <property type="entry name" value="PBP1_sugar_binding"/>
    <property type="match status" value="1"/>
</dbReference>
<dbReference type="SUPFAM" id="SSF53822">
    <property type="entry name" value="Periplasmic binding protein-like I"/>
    <property type="match status" value="1"/>
</dbReference>
<sequence>MATIKEIAELAGVSRGTVDRVLNNRGAVNADTREKILEIAKLLDYQPNKAGVALAAQKKHFKIGVLLFSKENPFFDDIFEGLYEKLEELSVYGCSITKRQIPFDLNMQLTAIDDFLQEGIHGLILSPYDDISVAEKINALSDMGIPCITVNTDLPDSARIAYVGSDYKKCGQTAAGLLRLLTNGTAKVGIVTGSDHILCHKERVSSFIEYIHVHAPQIEIADIKENHDDDKKSYEAVSLLLQQHPDINAFYFTAAGVCGGCRAIIDADLPHLPKVITFDDVPKTKELLRNGIISATICQQPKRQGSLSLALLVEYLLTKELPKTQLHYTDLPIKIRENL</sequence>
<accession>A0A923LQL0</accession>
<dbReference type="GO" id="GO:0003700">
    <property type="term" value="F:DNA-binding transcription factor activity"/>
    <property type="evidence" value="ECO:0007669"/>
    <property type="project" value="TreeGrafter"/>
</dbReference>
<dbReference type="GO" id="GO:0000976">
    <property type="term" value="F:transcription cis-regulatory region binding"/>
    <property type="evidence" value="ECO:0007669"/>
    <property type="project" value="TreeGrafter"/>
</dbReference>
<feature type="domain" description="HTH lacI-type" evidence="4">
    <location>
        <begin position="2"/>
        <end position="56"/>
    </location>
</feature>
<dbReference type="PANTHER" id="PTHR30146:SF152">
    <property type="entry name" value="TRANSCRIPTIONAL REGULATORY PROTEIN"/>
    <property type="match status" value="1"/>
</dbReference>
<dbReference type="SMART" id="SM00354">
    <property type="entry name" value="HTH_LACI"/>
    <property type="match status" value="1"/>
</dbReference>
<gene>
    <name evidence="5" type="ORF">H8S17_08560</name>
</gene>
<dbReference type="PROSITE" id="PS00356">
    <property type="entry name" value="HTH_LACI_1"/>
    <property type="match status" value="1"/>
</dbReference>
<keyword evidence="3" id="KW-0804">Transcription</keyword>
<name>A0A923LQL0_9FIRM</name>
<dbReference type="Pfam" id="PF00356">
    <property type="entry name" value="LacI"/>
    <property type="match status" value="1"/>
</dbReference>
<dbReference type="CDD" id="cd01392">
    <property type="entry name" value="HTH_LacI"/>
    <property type="match status" value="1"/>
</dbReference>
<protein>
    <submittedName>
        <fullName evidence="5">Substrate-binding domain-containing protein</fullName>
    </submittedName>
</protein>
<organism evidence="5 6">
    <name type="scientific">Roseburia zhanii</name>
    <dbReference type="NCBI Taxonomy" id="2763064"/>
    <lineage>
        <taxon>Bacteria</taxon>
        <taxon>Bacillati</taxon>
        <taxon>Bacillota</taxon>
        <taxon>Clostridia</taxon>
        <taxon>Lachnospirales</taxon>
        <taxon>Lachnospiraceae</taxon>
        <taxon>Roseburia</taxon>
    </lineage>
</organism>
<dbReference type="SUPFAM" id="SSF47413">
    <property type="entry name" value="lambda repressor-like DNA-binding domains"/>
    <property type="match status" value="1"/>
</dbReference>
<dbReference type="PANTHER" id="PTHR30146">
    <property type="entry name" value="LACI-RELATED TRANSCRIPTIONAL REPRESSOR"/>
    <property type="match status" value="1"/>
</dbReference>
<evidence type="ECO:0000256" key="3">
    <source>
        <dbReference type="ARBA" id="ARBA00023163"/>
    </source>
</evidence>
<dbReference type="Proteomes" id="UP000606720">
    <property type="component" value="Unassembled WGS sequence"/>
</dbReference>
<keyword evidence="2" id="KW-0238">DNA-binding</keyword>
<keyword evidence="6" id="KW-1185">Reference proteome</keyword>
<dbReference type="InterPro" id="IPR000843">
    <property type="entry name" value="HTH_LacI"/>
</dbReference>
<dbReference type="PROSITE" id="PS50932">
    <property type="entry name" value="HTH_LACI_2"/>
    <property type="match status" value="1"/>
</dbReference>
<dbReference type="Pfam" id="PF13407">
    <property type="entry name" value="Peripla_BP_4"/>
    <property type="match status" value="1"/>
</dbReference>
<keyword evidence="1" id="KW-0805">Transcription regulation</keyword>
<evidence type="ECO:0000313" key="6">
    <source>
        <dbReference type="Proteomes" id="UP000606720"/>
    </source>
</evidence>
<dbReference type="AlphaFoldDB" id="A0A923LQL0"/>
<evidence type="ECO:0000256" key="2">
    <source>
        <dbReference type="ARBA" id="ARBA00023125"/>
    </source>
</evidence>